<dbReference type="OrthoDB" id="9784339at2"/>
<dbReference type="GO" id="GO:0004725">
    <property type="term" value="F:protein tyrosine phosphatase activity"/>
    <property type="evidence" value="ECO:0007669"/>
    <property type="project" value="InterPro"/>
</dbReference>
<dbReference type="InterPro" id="IPR023485">
    <property type="entry name" value="Ptyr_pPase"/>
</dbReference>
<dbReference type="EMBL" id="CP035491">
    <property type="protein sequence ID" value="QAY74720.1"/>
    <property type="molecule type" value="Genomic_DNA"/>
</dbReference>
<evidence type="ECO:0000313" key="7">
    <source>
        <dbReference type="Proteomes" id="UP000291259"/>
    </source>
</evidence>
<comment type="similarity">
    <text evidence="1">Belongs to the low molecular weight phosphotyrosine protein phosphatase family.</text>
</comment>
<dbReference type="InterPro" id="IPR036196">
    <property type="entry name" value="Ptyr_pPase_sf"/>
</dbReference>
<dbReference type="Proteomes" id="UP000291259">
    <property type="component" value="Chromosome"/>
</dbReference>
<evidence type="ECO:0000256" key="4">
    <source>
        <dbReference type="PIRSR" id="PIRSR617867-1"/>
    </source>
</evidence>
<evidence type="ECO:0000259" key="5">
    <source>
        <dbReference type="SMART" id="SM00226"/>
    </source>
</evidence>
<gene>
    <name evidence="6" type="ORF">ET445_16630</name>
</gene>
<dbReference type="PRINTS" id="PR00719">
    <property type="entry name" value="LMWPTPASE"/>
</dbReference>
<accession>A0A4P6FEL9</accession>
<evidence type="ECO:0000256" key="3">
    <source>
        <dbReference type="ARBA" id="ARBA00022912"/>
    </source>
</evidence>
<keyword evidence="3" id="KW-0904">Protein phosphatase</keyword>
<dbReference type="InterPro" id="IPR017867">
    <property type="entry name" value="Tyr_phospatase_low_mol_wt"/>
</dbReference>
<evidence type="ECO:0000256" key="2">
    <source>
        <dbReference type="ARBA" id="ARBA00022801"/>
    </source>
</evidence>
<evidence type="ECO:0000256" key="1">
    <source>
        <dbReference type="ARBA" id="ARBA00011063"/>
    </source>
</evidence>
<dbReference type="InterPro" id="IPR050438">
    <property type="entry name" value="LMW_PTPase"/>
</dbReference>
<dbReference type="AlphaFoldDB" id="A0A4P6FEL9"/>
<dbReference type="KEGG" id="agf:ET445_16630"/>
<dbReference type="PANTHER" id="PTHR11717:SF31">
    <property type="entry name" value="LOW MOLECULAR WEIGHT PROTEIN-TYROSINE-PHOSPHATASE ETP-RELATED"/>
    <property type="match status" value="1"/>
</dbReference>
<keyword evidence="2" id="KW-0378">Hydrolase</keyword>
<protein>
    <submittedName>
        <fullName evidence="6">Low molecular weight phosphatase family protein</fullName>
    </submittedName>
</protein>
<evidence type="ECO:0000313" key="6">
    <source>
        <dbReference type="EMBL" id="QAY74720.1"/>
    </source>
</evidence>
<dbReference type="SUPFAM" id="SSF52788">
    <property type="entry name" value="Phosphotyrosine protein phosphatases I"/>
    <property type="match status" value="1"/>
</dbReference>
<dbReference type="Gene3D" id="3.40.50.2300">
    <property type="match status" value="1"/>
</dbReference>
<reference evidence="6 7" key="1">
    <citation type="submission" date="2019-01" db="EMBL/GenBank/DDBJ databases">
        <title>Genome sequencing of strain FW100M-8.</title>
        <authorList>
            <person name="Heo J."/>
            <person name="Kim S.-J."/>
            <person name="Kim J.-S."/>
            <person name="Hong S.-B."/>
            <person name="Kwon S.-W."/>
        </authorList>
    </citation>
    <scope>NUCLEOTIDE SEQUENCE [LARGE SCALE GENOMIC DNA]</scope>
    <source>
        <strain evidence="6 7">FW100M-8</strain>
    </source>
</reference>
<dbReference type="PANTHER" id="PTHR11717">
    <property type="entry name" value="LOW MOLECULAR WEIGHT PROTEIN TYROSINE PHOSPHATASE"/>
    <property type="match status" value="1"/>
</dbReference>
<feature type="active site" evidence="4">
    <location>
        <position position="15"/>
    </location>
</feature>
<feature type="active site" description="Proton donor" evidence="4">
    <location>
        <position position="121"/>
    </location>
</feature>
<feature type="active site" description="Nucleophile" evidence="4">
    <location>
        <position position="9"/>
    </location>
</feature>
<dbReference type="RefSeq" id="WP_129192264.1">
    <property type="nucleotide sequence ID" value="NZ_CP035491.1"/>
</dbReference>
<feature type="domain" description="Phosphotyrosine protein phosphatase I" evidence="5">
    <location>
        <begin position="3"/>
        <end position="189"/>
    </location>
</feature>
<keyword evidence="7" id="KW-1185">Reference proteome</keyword>
<organism evidence="6 7">
    <name type="scientific">Agromyces protaetiae</name>
    <dbReference type="NCBI Taxonomy" id="2509455"/>
    <lineage>
        <taxon>Bacteria</taxon>
        <taxon>Bacillati</taxon>
        <taxon>Actinomycetota</taxon>
        <taxon>Actinomycetes</taxon>
        <taxon>Micrococcales</taxon>
        <taxon>Microbacteriaceae</taxon>
        <taxon>Agromyces</taxon>
    </lineage>
</organism>
<dbReference type="Pfam" id="PF01451">
    <property type="entry name" value="LMWPc"/>
    <property type="match status" value="1"/>
</dbReference>
<sequence length="201" mass="21296">MTFRVLVVCTGNVCRSPMAEQLLRVRFAAAGVEVEVSSAGTAALVGEPMTSEAAELSRRFGGVPDAHRARQLTADLVAEADLVLTASRTHRAAVAQLLPRAARRAFTLREFARVAEFVANDPSSELDSDAAPAASPDAVLDILSMSRGYAPPRPDPEADDVVDPYRLSSDVYEEAGRLIDESTAAIVAAFGGSKRVGREIA</sequence>
<dbReference type="SMART" id="SM00226">
    <property type="entry name" value="LMWPc"/>
    <property type="match status" value="1"/>
</dbReference>
<name>A0A4P6FEL9_9MICO</name>
<proteinExistence type="inferred from homology"/>